<proteinExistence type="predicted"/>
<organism evidence="3 4">
    <name type="scientific">Novosphingobium pentaromativorans</name>
    <dbReference type="NCBI Taxonomy" id="205844"/>
    <lineage>
        <taxon>Bacteria</taxon>
        <taxon>Pseudomonadati</taxon>
        <taxon>Pseudomonadota</taxon>
        <taxon>Alphaproteobacteria</taxon>
        <taxon>Sphingomonadales</taxon>
        <taxon>Sphingomonadaceae</taxon>
        <taxon>Novosphingobium</taxon>
    </lineage>
</organism>
<comment type="caution">
    <text evidence="3">The sequence shown here is derived from an EMBL/GenBank/DDBJ whole genome shotgun (WGS) entry which is preliminary data.</text>
</comment>
<name>A0A2W5NK16_9SPHN</name>
<evidence type="ECO:0000313" key="4">
    <source>
        <dbReference type="Proteomes" id="UP000249082"/>
    </source>
</evidence>
<dbReference type="EMBL" id="QFPX01000020">
    <property type="protein sequence ID" value="PZQ52868.1"/>
    <property type="molecule type" value="Genomic_DNA"/>
</dbReference>
<feature type="signal peptide" evidence="1">
    <location>
        <begin position="1"/>
        <end position="24"/>
    </location>
</feature>
<keyword evidence="1" id="KW-0732">Signal</keyword>
<dbReference type="SUPFAM" id="SSF48452">
    <property type="entry name" value="TPR-like"/>
    <property type="match status" value="3"/>
</dbReference>
<dbReference type="InterPro" id="IPR024983">
    <property type="entry name" value="CHAT_dom"/>
</dbReference>
<dbReference type="PANTHER" id="PTHR46082">
    <property type="entry name" value="ATP/GTP-BINDING PROTEIN-RELATED"/>
    <property type="match status" value="1"/>
</dbReference>
<dbReference type="AlphaFoldDB" id="A0A2W5NK16"/>
<sequence>MSKRVWACLGAGLLAGMTAGNAGAAAAAPTPATIDAAPPTATIAREIRALADYDTSGDPQAALRRIDAALARARKAGTVDAADLLLAEATRGEALFWLGRYEEALGAFRDFDARMTALGGPMTPRRADIVNNIGSALSSLGRLDEARIYKLRALELSESLAGPDSNEYAAALYGLALIDYRRGLPLEAIPKVQQAVDIAVAASTRSGRNSEYPTLYGITLSTLQIQAGDSTSAVAAARAAANWADGHLGKDHRLTLAALNALGAALNDAGIYGQATPILRRALDLRMAKSEPDDRDVGYSLNAVAYSLDLAGFSDEALAFYERSAKIFEALPPSSQPMSGANVFGQIARIVRDDGQPERALALNRKALGMARRIASSPDDPEVLRAELSLAKMLISLGDAAEGNLDAAQALLDHVNAAYARRALPTNLDRVAALTLRGAVDLRRGDPAGALARARPAVAALRAHLLDRTSAATSAVRLRDQAAGTFVLEARMALAAGAPETAFDALQMAGMGDLQTAFTSVDAIRDRFGPEADTAIRAYLSAAARLRELHKQQDREIGLSGGDDTGRRDTAARIAEAEEELRALDRRIAALVPGYASLTGFEPATLAEARAKLAKGQALVLYGQDADGLVIMAITRDGVASAQTTIASRALRDLQRRLRASIEEGLLTDGTSAFDRQTAYRLYQQLFPAPIAEALRGSRELAILAPGMLASLPFDTLVTAEPSGNDADPEALRKTAWLVRRHAVRTLVSAASLGKGGKRASPPSGFAGIGAPLLPVTGAQGWSDAVEPALAQLPELPGAARELQVMARNVPGERRILIGAQATEQAVKSASFGKAGVIAFATHGLVGGAYRNLVEPALVLTPPSGSASGSDDGLLTASEIAGLSLDADWVILSACDTSAGESENAPTYSGLARAFVSAGARSLLLSHWPVRDDVASRLTLRTVMAARGRTSRAEALRRAQLDVLGDAAIAGSAHPATWAPFVLVGN</sequence>
<evidence type="ECO:0000259" key="2">
    <source>
        <dbReference type="Pfam" id="PF12770"/>
    </source>
</evidence>
<protein>
    <recommendedName>
        <fullName evidence="2">CHAT domain-containing protein</fullName>
    </recommendedName>
</protein>
<reference evidence="3 4" key="1">
    <citation type="submission" date="2017-08" db="EMBL/GenBank/DDBJ databases">
        <title>Infants hospitalized years apart are colonized by the same room-sourced microbial strains.</title>
        <authorList>
            <person name="Brooks B."/>
            <person name="Olm M.R."/>
            <person name="Firek B.A."/>
            <person name="Baker R."/>
            <person name="Thomas B.C."/>
            <person name="Morowitz M.J."/>
            <person name="Banfield J.F."/>
        </authorList>
    </citation>
    <scope>NUCLEOTIDE SEQUENCE [LARGE SCALE GENOMIC DNA]</scope>
    <source>
        <strain evidence="3">S2_005_002_R2_33</strain>
    </source>
</reference>
<dbReference type="Gene3D" id="1.25.40.10">
    <property type="entry name" value="Tetratricopeptide repeat domain"/>
    <property type="match status" value="2"/>
</dbReference>
<evidence type="ECO:0000313" key="3">
    <source>
        <dbReference type="EMBL" id="PZQ52868.1"/>
    </source>
</evidence>
<accession>A0A2W5NK16</accession>
<dbReference type="Pfam" id="PF12770">
    <property type="entry name" value="CHAT"/>
    <property type="match status" value="1"/>
</dbReference>
<feature type="chain" id="PRO_5016179386" description="CHAT domain-containing protein" evidence="1">
    <location>
        <begin position="25"/>
        <end position="986"/>
    </location>
</feature>
<feature type="domain" description="CHAT" evidence="2">
    <location>
        <begin position="677"/>
        <end position="986"/>
    </location>
</feature>
<evidence type="ECO:0000256" key="1">
    <source>
        <dbReference type="SAM" id="SignalP"/>
    </source>
</evidence>
<dbReference type="InterPro" id="IPR053137">
    <property type="entry name" value="NLR-like"/>
</dbReference>
<dbReference type="InterPro" id="IPR011990">
    <property type="entry name" value="TPR-like_helical_dom_sf"/>
</dbReference>
<dbReference type="Proteomes" id="UP000249082">
    <property type="component" value="Unassembled WGS sequence"/>
</dbReference>
<dbReference type="Pfam" id="PF13424">
    <property type="entry name" value="TPR_12"/>
    <property type="match status" value="1"/>
</dbReference>
<gene>
    <name evidence="3" type="ORF">DI555_19355</name>
</gene>
<dbReference type="PANTHER" id="PTHR46082:SF6">
    <property type="entry name" value="AAA+ ATPASE DOMAIN-CONTAINING PROTEIN-RELATED"/>
    <property type="match status" value="1"/>
</dbReference>